<accession>A0ACC2U1R8</accession>
<keyword evidence="2" id="KW-1185">Reference proteome</keyword>
<proteinExistence type="predicted"/>
<protein>
    <submittedName>
        <fullName evidence="1">Uncharacterized protein</fullName>
    </submittedName>
</protein>
<name>A0ACC2U1R8_9FUNG</name>
<gene>
    <name evidence="1" type="ORF">DSO57_1021683</name>
</gene>
<sequence>MAFQAQPTSPVGVQLNSGMGCDTVSQDTLTGKMLVLVVKKRLLLVPSFTPSNTMNDQPIFQPVQFLGKNDTAQAQLIKAKMVVSPLAFFKQ</sequence>
<organism evidence="1 2">
    <name type="scientific">Entomophthora muscae</name>
    <dbReference type="NCBI Taxonomy" id="34485"/>
    <lineage>
        <taxon>Eukaryota</taxon>
        <taxon>Fungi</taxon>
        <taxon>Fungi incertae sedis</taxon>
        <taxon>Zoopagomycota</taxon>
        <taxon>Entomophthoromycotina</taxon>
        <taxon>Entomophthoromycetes</taxon>
        <taxon>Entomophthorales</taxon>
        <taxon>Entomophthoraceae</taxon>
        <taxon>Entomophthora</taxon>
    </lineage>
</organism>
<evidence type="ECO:0000313" key="1">
    <source>
        <dbReference type="EMBL" id="KAJ9080750.1"/>
    </source>
</evidence>
<comment type="caution">
    <text evidence="1">The sequence shown here is derived from an EMBL/GenBank/DDBJ whole genome shotgun (WGS) entry which is preliminary data.</text>
</comment>
<dbReference type="EMBL" id="QTSX02001526">
    <property type="protein sequence ID" value="KAJ9080750.1"/>
    <property type="molecule type" value="Genomic_DNA"/>
</dbReference>
<evidence type="ECO:0000313" key="2">
    <source>
        <dbReference type="Proteomes" id="UP001165960"/>
    </source>
</evidence>
<dbReference type="Proteomes" id="UP001165960">
    <property type="component" value="Unassembled WGS sequence"/>
</dbReference>
<reference evidence="1" key="1">
    <citation type="submission" date="2022-04" db="EMBL/GenBank/DDBJ databases">
        <title>Genome of the entomopathogenic fungus Entomophthora muscae.</title>
        <authorList>
            <person name="Elya C."/>
            <person name="Lovett B.R."/>
            <person name="Lee E."/>
            <person name="Macias A.M."/>
            <person name="Hajek A.E."/>
            <person name="De Bivort B.L."/>
            <person name="Kasson M.T."/>
            <person name="De Fine Licht H.H."/>
            <person name="Stajich J.E."/>
        </authorList>
    </citation>
    <scope>NUCLEOTIDE SEQUENCE</scope>
    <source>
        <strain evidence="1">Berkeley</strain>
    </source>
</reference>